<proteinExistence type="predicted"/>
<sequence>MQIVAKVILYRNLYTICYITEDSVIIQDKQCCKALGLKNSECDKTGDIENVKTIQGKSLKYTATALFLKPFVFECMNSDIYRAKVLTYLTTISGCPANGTVFLKLILEPPDSDIIDYAWNDRVLRLIWTRVEIENAFSWLSTLGGAYSALGDYFEHCAEEAGRISIRQYKLSKILGDDGLAARSRLYSALAYAQKGHLHTARNIVRKVAEFARLTHDQRLNRMCQGVWAKLKYLRSLKHSTNCKENNANGKVLNSEL</sequence>
<reference evidence="1 2" key="1">
    <citation type="journal article" date="2021" name="Front. Genet.">
        <title>Chromosome-Level Genome Assembly Reveals Significant Gene Expansion in the Toll and IMD Signaling Pathways of Dendrolimus kikuchii.</title>
        <authorList>
            <person name="Zhou J."/>
            <person name="Wu P."/>
            <person name="Xiong Z."/>
            <person name="Liu N."/>
            <person name="Zhao N."/>
            <person name="Ji M."/>
            <person name="Qiu Y."/>
            <person name="Yang B."/>
        </authorList>
    </citation>
    <scope>NUCLEOTIDE SEQUENCE [LARGE SCALE GENOMIC DNA]</scope>
    <source>
        <strain evidence="1">Ann1</strain>
    </source>
</reference>
<organism evidence="1 2">
    <name type="scientific">Dendrolimus kikuchii</name>
    <dbReference type="NCBI Taxonomy" id="765133"/>
    <lineage>
        <taxon>Eukaryota</taxon>
        <taxon>Metazoa</taxon>
        <taxon>Ecdysozoa</taxon>
        <taxon>Arthropoda</taxon>
        <taxon>Hexapoda</taxon>
        <taxon>Insecta</taxon>
        <taxon>Pterygota</taxon>
        <taxon>Neoptera</taxon>
        <taxon>Endopterygota</taxon>
        <taxon>Lepidoptera</taxon>
        <taxon>Glossata</taxon>
        <taxon>Ditrysia</taxon>
        <taxon>Bombycoidea</taxon>
        <taxon>Lasiocampidae</taxon>
        <taxon>Dendrolimus</taxon>
    </lineage>
</organism>
<evidence type="ECO:0000313" key="2">
    <source>
        <dbReference type="Proteomes" id="UP000824533"/>
    </source>
</evidence>
<dbReference type="Proteomes" id="UP000824533">
    <property type="component" value="Linkage Group LG20"/>
</dbReference>
<evidence type="ECO:0000313" key="1">
    <source>
        <dbReference type="EMBL" id="KAJ0173247.1"/>
    </source>
</evidence>
<gene>
    <name evidence="1" type="ORF">K1T71_011423</name>
</gene>
<accession>A0ACC1CP52</accession>
<protein>
    <submittedName>
        <fullName evidence="1">Uncharacterized protein</fullName>
    </submittedName>
</protein>
<name>A0ACC1CP52_9NEOP</name>
<dbReference type="EMBL" id="CM034406">
    <property type="protein sequence ID" value="KAJ0173247.1"/>
    <property type="molecule type" value="Genomic_DNA"/>
</dbReference>
<comment type="caution">
    <text evidence="1">The sequence shown here is derived from an EMBL/GenBank/DDBJ whole genome shotgun (WGS) entry which is preliminary data.</text>
</comment>
<keyword evidence="2" id="KW-1185">Reference proteome</keyword>